<dbReference type="InterPro" id="IPR013783">
    <property type="entry name" value="Ig-like_fold"/>
</dbReference>
<dbReference type="GO" id="GO:0005930">
    <property type="term" value="C:axoneme"/>
    <property type="evidence" value="ECO:0007669"/>
    <property type="project" value="TreeGrafter"/>
</dbReference>
<reference evidence="1 2" key="1">
    <citation type="submission" date="2018-10" db="EMBL/GenBank/DDBJ databases">
        <authorList>
            <person name="Ekblom R."/>
            <person name="Jareborg N."/>
        </authorList>
    </citation>
    <scope>NUCLEOTIDE SEQUENCE [LARGE SCALE GENOMIC DNA]</scope>
    <source>
        <tissue evidence="1">Muscle</tissue>
    </source>
</reference>
<proteinExistence type="predicted"/>
<sequence>MNHFRWIVPANGEVTLRIHFSSNDLGNFDQTFNFEILGTRRQYQLYCRGVCCYPYICQDPKVVFPQRKPDMKQNEVIFKKYIISTEKFYFGPLLCGKSRDKYKSSLFPGNTETLTILNNSPMVVEAFFCFQNDVKANTYFLEPINMTLKPNEKQMLNIWAYPTAVGVFDDCVVCCIKENPEPAVFKLTCQGVRPELELDSKQLHFDRLLLHRKECKVVLLRNVTPLPVAWRITSLDHLGDDFAVSTMQGTIPSKAEYSLQVYFQPSKPVNIKKVIRLEVRCRTSPDLAIRMCISWVL</sequence>
<dbReference type="Gene3D" id="2.60.40.10">
    <property type="entry name" value="Immunoglobulins"/>
    <property type="match status" value="3"/>
</dbReference>
<dbReference type="GO" id="GO:1904158">
    <property type="term" value="P:axonemal central apparatus assembly"/>
    <property type="evidence" value="ECO:0007669"/>
    <property type="project" value="TreeGrafter"/>
</dbReference>
<dbReference type="GO" id="GO:0003341">
    <property type="term" value="P:cilium movement"/>
    <property type="evidence" value="ECO:0007669"/>
    <property type="project" value="TreeGrafter"/>
</dbReference>
<accession>A0A9X9PVZ2</accession>
<evidence type="ECO:0008006" key="3">
    <source>
        <dbReference type="Google" id="ProtNLM"/>
    </source>
</evidence>
<dbReference type="Proteomes" id="UP000269945">
    <property type="component" value="Unassembled WGS sequence"/>
</dbReference>
<protein>
    <recommendedName>
        <fullName evidence="3">Hydrocephalus-inducing protein homolog</fullName>
    </recommendedName>
</protein>
<dbReference type="EMBL" id="CYRY02004470">
    <property type="protein sequence ID" value="VCW68982.1"/>
    <property type="molecule type" value="Genomic_DNA"/>
</dbReference>
<gene>
    <name evidence="1" type="ORF">BN2614_LOCUS4</name>
</gene>
<comment type="caution">
    <text evidence="1">The sequence shown here is derived from an EMBL/GenBank/DDBJ whole genome shotgun (WGS) entry which is preliminary data.</text>
</comment>
<keyword evidence="2" id="KW-1185">Reference proteome</keyword>
<name>A0A9X9PVZ2_GULGU</name>
<dbReference type="PANTHER" id="PTHR23053">
    <property type="entry name" value="DLEC1 DELETED IN LUNG AND ESOPHAGEAL CANCER 1"/>
    <property type="match status" value="1"/>
</dbReference>
<dbReference type="InterPro" id="IPR033305">
    <property type="entry name" value="Hydin-like"/>
</dbReference>
<dbReference type="PANTHER" id="PTHR23053:SF0">
    <property type="entry name" value="HYDROCEPHALUS-INDUCING PROTEIN HOMOLOG"/>
    <property type="match status" value="1"/>
</dbReference>
<organism evidence="1 2">
    <name type="scientific">Gulo gulo</name>
    <name type="common">Wolverine</name>
    <name type="synonym">Gluton</name>
    <dbReference type="NCBI Taxonomy" id="48420"/>
    <lineage>
        <taxon>Eukaryota</taxon>
        <taxon>Metazoa</taxon>
        <taxon>Chordata</taxon>
        <taxon>Craniata</taxon>
        <taxon>Vertebrata</taxon>
        <taxon>Euteleostomi</taxon>
        <taxon>Mammalia</taxon>
        <taxon>Eutheria</taxon>
        <taxon>Laurasiatheria</taxon>
        <taxon>Carnivora</taxon>
        <taxon>Caniformia</taxon>
        <taxon>Musteloidea</taxon>
        <taxon>Mustelidae</taxon>
        <taxon>Guloninae</taxon>
        <taxon>Gulo</taxon>
    </lineage>
</organism>
<evidence type="ECO:0000313" key="2">
    <source>
        <dbReference type="Proteomes" id="UP000269945"/>
    </source>
</evidence>
<dbReference type="AlphaFoldDB" id="A0A9X9PVZ2"/>
<evidence type="ECO:0000313" key="1">
    <source>
        <dbReference type="EMBL" id="VCW68982.1"/>
    </source>
</evidence>